<dbReference type="Proteomes" id="UP000235965">
    <property type="component" value="Unassembled WGS sequence"/>
</dbReference>
<proteinExistence type="predicted"/>
<organism evidence="1 2">
    <name type="scientific">Cryptotermes secundus</name>
    <dbReference type="NCBI Taxonomy" id="105785"/>
    <lineage>
        <taxon>Eukaryota</taxon>
        <taxon>Metazoa</taxon>
        <taxon>Ecdysozoa</taxon>
        <taxon>Arthropoda</taxon>
        <taxon>Hexapoda</taxon>
        <taxon>Insecta</taxon>
        <taxon>Pterygota</taxon>
        <taxon>Neoptera</taxon>
        <taxon>Polyneoptera</taxon>
        <taxon>Dictyoptera</taxon>
        <taxon>Blattodea</taxon>
        <taxon>Blattoidea</taxon>
        <taxon>Termitoidae</taxon>
        <taxon>Kalotermitidae</taxon>
        <taxon>Cryptotermitinae</taxon>
        <taxon>Cryptotermes</taxon>
    </lineage>
</organism>
<name>A0A2J7PFY3_9NEOP</name>
<evidence type="ECO:0000313" key="2">
    <source>
        <dbReference type="Proteomes" id="UP000235965"/>
    </source>
</evidence>
<sequence>MSSERGGQGIGPSLPIQLPGNVLSRNADFFLWGCLKNSVFQTPVNGLDLKTLIRNAISAIPADMLHRTWQELEYRLGVLRAANEAHIEVLSSGVKRPRREANHSPPTCAEVKKMWIYTSTPHNFT</sequence>
<dbReference type="AlphaFoldDB" id="A0A2J7PFY3"/>
<dbReference type="InParanoid" id="A0A2J7PFY3"/>
<keyword evidence="2" id="KW-1185">Reference proteome</keyword>
<dbReference type="Gene3D" id="3.30.420.10">
    <property type="entry name" value="Ribonuclease H-like superfamily/Ribonuclease H"/>
    <property type="match status" value="1"/>
</dbReference>
<comment type="caution">
    <text evidence="1">The sequence shown here is derived from an EMBL/GenBank/DDBJ whole genome shotgun (WGS) entry which is preliminary data.</text>
</comment>
<accession>A0A2J7PFY3</accession>
<gene>
    <name evidence="1" type="ORF">B7P43_G01024</name>
</gene>
<dbReference type="STRING" id="105785.A0A2J7PFY3"/>
<dbReference type="GO" id="GO:0003676">
    <property type="term" value="F:nucleic acid binding"/>
    <property type="evidence" value="ECO:0007669"/>
    <property type="project" value="InterPro"/>
</dbReference>
<evidence type="ECO:0000313" key="1">
    <source>
        <dbReference type="EMBL" id="PNF15240.1"/>
    </source>
</evidence>
<protein>
    <submittedName>
        <fullName evidence="1">Uncharacterized protein</fullName>
    </submittedName>
</protein>
<dbReference type="InterPro" id="IPR036397">
    <property type="entry name" value="RNaseH_sf"/>
</dbReference>
<dbReference type="EMBL" id="NEVH01025635">
    <property type="protein sequence ID" value="PNF15240.1"/>
    <property type="molecule type" value="Genomic_DNA"/>
</dbReference>
<reference evidence="1 2" key="1">
    <citation type="submission" date="2017-12" db="EMBL/GenBank/DDBJ databases">
        <title>Hemimetabolous genomes reveal molecular basis of termite eusociality.</title>
        <authorList>
            <person name="Harrison M.C."/>
            <person name="Jongepier E."/>
            <person name="Robertson H.M."/>
            <person name="Arning N."/>
            <person name="Bitard-Feildel T."/>
            <person name="Chao H."/>
            <person name="Childers C.P."/>
            <person name="Dinh H."/>
            <person name="Doddapaneni H."/>
            <person name="Dugan S."/>
            <person name="Gowin J."/>
            <person name="Greiner C."/>
            <person name="Han Y."/>
            <person name="Hu H."/>
            <person name="Hughes D.S.T."/>
            <person name="Huylmans A.-K."/>
            <person name="Kemena C."/>
            <person name="Kremer L.P.M."/>
            <person name="Lee S.L."/>
            <person name="Lopez-Ezquerra A."/>
            <person name="Mallet L."/>
            <person name="Monroy-Kuhn J.M."/>
            <person name="Moser A."/>
            <person name="Murali S.C."/>
            <person name="Muzny D.M."/>
            <person name="Otani S."/>
            <person name="Piulachs M.-D."/>
            <person name="Poelchau M."/>
            <person name="Qu J."/>
            <person name="Schaub F."/>
            <person name="Wada-Katsumata A."/>
            <person name="Worley K.C."/>
            <person name="Xie Q."/>
            <person name="Ylla G."/>
            <person name="Poulsen M."/>
            <person name="Gibbs R.A."/>
            <person name="Schal C."/>
            <person name="Richards S."/>
            <person name="Belles X."/>
            <person name="Korb J."/>
            <person name="Bornberg-Bauer E."/>
        </authorList>
    </citation>
    <scope>NUCLEOTIDE SEQUENCE [LARGE SCALE GENOMIC DNA]</scope>
    <source>
        <tissue evidence="1">Whole body</tissue>
    </source>
</reference>